<accession>A0A0F9FEG0</accession>
<sequence length="65" mass="7203">MKEVWATSSECLAFHDLARKEIDELVDGALDDKNPKAKSGKLVEGCITCGKEKDIGIECWWCGCK</sequence>
<comment type="caution">
    <text evidence="1">The sequence shown here is derived from an EMBL/GenBank/DDBJ whole genome shotgun (WGS) entry which is preliminary data.</text>
</comment>
<dbReference type="EMBL" id="LAZR01021613">
    <property type="protein sequence ID" value="KKL84754.1"/>
    <property type="molecule type" value="Genomic_DNA"/>
</dbReference>
<organism evidence="1">
    <name type="scientific">marine sediment metagenome</name>
    <dbReference type="NCBI Taxonomy" id="412755"/>
    <lineage>
        <taxon>unclassified sequences</taxon>
        <taxon>metagenomes</taxon>
        <taxon>ecological metagenomes</taxon>
    </lineage>
</organism>
<gene>
    <name evidence="1" type="ORF">LCGC14_1961590</name>
</gene>
<proteinExistence type="predicted"/>
<protein>
    <submittedName>
        <fullName evidence="1">Uncharacterized protein</fullName>
    </submittedName>
</protein>
<name>A0A0F9FEG0_9ZZZZ</name>
<evidence type="ECO:0000313" key="1">
    <source>
        <dbReference type="EMBL" id="KKL84754.1"/>
    </source>
</evidence>
<dbReference type="AlphaFoldDB" id="A0A0F9FEG0"/>
<reference evidence="1" key="1">
    <citation type="journal article" date="2015" name="Nature">
        <title>Complex archaea that bridge the gap between prokaryotes and eukaryotes.</title>
        <authorList>
            <person name="Spang A."/>
            <person name="Saw J.H."/>
            <person name="Jorgensen S.L."/>
            <person name="Zaremba-Niedzwiedzka K."/>
            <person name="Martijn J."/>
            <person name="Lind A.E."/>
            <person name="van Eijk R."/>
            <person name="Schleper C."/>
            <person name="Guy L."/>
            <person name="Ettema T.J."/>
        </authorList>
    </citation>
    <scope>NUCLEOTIDE SEQUENCE</scope>
</reference>